<dbReference type="AlphaFoldDB" id="A0A451APE3"/>
<gene>
    <name evidence="2" type="ORF">BECKTUN1418E_GA0071001_11666</name>
    <name evidence="1" type="ORF">BECKTUN1418F_GA0071002_11637</name>
</gene>
<accession>A0A451APE3</accession>
<proteinExistence type="predicted"/>
<sequence>MADELAFIKRELGTVYFHRISRDDRESLNQWVEDIHKTFPDLVLFSKSDDKDRHRQETERYRLLVRMIRTLLGDDSFCRRLHQRQEN</sequence>
<protein>
    <submittedName>
        <fullName evidence="2">Uncharacterized protein</fullName>
    </submittedName>
</protein>
<dbReference type="EMBL" id="CAADFY010000163">
    <property type="protein sequence ID" value="VFK59085.1"/>
    <property type="molecule type" value="Genomic_DNA"/>
</dbReference>
<dbReference type="EMBL" id="CAADFV010000166">
    <property type="protein sequence ID" value="VFK67878.1"/>
    <property type="molecule type" value="Genomic_DNA"/>
</dbReference>
<organism evidence="2">
    <name type="scientific">Candidatus Kentrum sp. TUN</name>
    <dbReference type="NCBI Taxonomy" id="2126343"/>
    <lineage>
        <taxon>Bacteria</taxon>
        <taxon>Pseudomonadati</taxon>
        <taxon>Pseudomonadota</taxon>
        <taxon>Gammaproteobacteria</taxon>
        <taxon>Candidatus Kentrum</taxon>
    </lineage>
</organism>
<name>A0A451APE3_9GAMM</name>
<reference evidence="2" key="1">
    <citation type="submission" date="2019-02" db="EMBL/GenBank/DDBJ databases">
        <authorList>
            <person name="Gruber-Vodicka R. H."/>
            <person name="Seah K. B. B."/>
        </authorList>
    </citation>
    <scope>NUCLEOTIDE SEQUENCE</scope>
    <source>
        <strain evidence="2">BECK_BY2</strain>
        <strain evidence="1">BECK_BY3</strain>
    </source>
</reference>
<evidence type="ECO:0000313" key="1">
    <source>
        <dbReference type="EMBL" id="VFK59085.1"/>
    </source>
</evidence>
<evidence type="ECO:0000313" key="2">
    <source>
        <dbReference type="EMBL" id="VFK67878.1"/>
    </source>
</evidence>